<evidence type="ECO:0000256" key="1">
    <source>
        <dbReference type="SAM" id="SignalP"/>
    </source>
</evidence>
<dbReference type="Proteomes" id="UP000025227">
    <property type="component" value="Unplaced"/>
</dbReference>
<keyword evidence="1" id="KW-0732">Signal</keyword>
<name>A0A7I4YSK8_HAECO</name>
<dbReference type="WBParaSite" id="HCON_00141340-00001">
    <property type="protein sequence ID" value="HCON_00141340-00001"/>
    <property type="gene ID" value="HCON_00141340"/>
</dbReference>
<evidence type="ECO:0000313" key="3">
    <source>
        <dbReference type="WBParaSite" id="HCON_00141340-00001"/>
    </source>
</evidence>
<sequence>MHRTCCLFLLIAGTVTGQLGLYGNPYGMGFGGMGLGYGPGVPPPMGFGMGPEMFNNPYGYANYYNYRCRNLLGGMYNPLLGSMIGKRK</sequence>
<protein>
    <submittedName>
        <fullName evidence="3">Secreted protein</fullName>
    </submittedName>
</protein>
<accession>A0A7I4YSK8</accession>
<evidence type="ECO:0000313" key="2">
    <source>
        <dbReference type="Proteomes" id="UP000025227"/>
    </source>
</evidence>
<keyword evidence="2" id="KW-1185">Reference proteome</keyword>
<proteinExistence type="predicted"/>
<feature type="chain" id="PRO_5035468962" evidence="1">
    <location>
        <begin position="18"/>
        <end position="88"/>
    </location>
</feature>
<reference evidence="3" key="1">
    <citation type="submission" date="2020-12" db="UniProtKB">
        <authorList>
            <consortium name="WormBaseParasite"/>
        </authorList>
    </citation>
    <scope>IDENTIFICATION</scope>
    <source>
        <strain evidence="3">MHco3</strain>
    </source>
</reference>
<organism evidence="2 3">
    <name type="scientific">Haemonchus contortus</name>
    <name type="common">Barber pole worm</name>
    <dbReference type="NCBI Taxonomy" id="6289"/>
    <lineage>
        <taxon>Eukaryota</taxon>
        <taxon>Metazoa</taxon>
        <taxon>Ecdysozoa</taxon>
        <taxon>Nematoda</taxon>
        <taxon>Chromadorea</taxon>
        <taxon>Rhabditida</taxon>
        <taxon>Rhabditina</taxon>
        <taxon>Rhabditomorpha</taxon>
        <taxon>Strongyloidea</taxon>
        <taxon>Trichostrongylidae</taxon>
        <taxon>Haemonchus</taxon>
    </lineage>
</organism>
<feature type="signal peptide" evidence="1">
    <location>
        <begin position="1"/>
        <end position="17"/>
    </location>
</feature>
<dbReference type="AlphaFoldDB" id="A0A7I4YSK8"/>